<dbReference type="Pfam" id="PF13835">
    <property type="entry name" value="DUF4194"/>
    <property type="match status" value="1"/>
</dbReference>
<evidence type="ECO:0000256" key="1">
    <source>
        <dbReference type="SAM" id="MobiDB-lite"/>
    </source>
</evidence>
<proteinExistence type="predicted"/>
<dbReference type="Proteomes" id="UP000469185">
    <property type="component" value="Unassembled WGS sequence"/>
</dbReference>
<evidence type="ECO:0000313" key="3">
    <source>
        <dbReference type="Proteomes" id="UP000469185"/>
    </source>
</evidence>
<dbReference type="AlphaFoldDB" id="A0A6N9YKW3"/>
<feature type="region of interest" description="Disordered" evidence="1">
    <location>
        <begin position="246"/>
        <end position="265"/>
    </location>
</feature>
<comment type="caution">
    <text evidence="2">The sequence shown here is derived from an EMBL/GenBank/DDBJ whole genome shotgun (WGS) entry which is preliminary data.</text>
</comment>
<name>A0A6N9YKW3_9ACTN</name>
<feature type="compositionally biased region" description="Acidic residues" evidence="1">
    <location>
        <begin position="251"/>
        <end position="265"/>
    </location>
</feature>
<gene>
    <name evidence="2" type="ORF">G1H11_09560</name>
</gene>
<dbReference type="RefSeq" id="WP_163818321.1">
    <property type="nucleotide sequence ID" value="NZ_JAAGOB010000004.1"/>
</dbReference>
<dbReference type="InterPro" id="IPR025449">
    <property type="entry name" value="JetB"/>
</dbReference>
<sequence>MADTPSVMDSGLPMADDDGLFAEESAIPPSTFDPTEVFDDSASDAPGTRVGTAAFEPRFDGDTSQLPPQVCWALQELVAAPHVSGKDSKHWAVLLQHEKQLRSRLSELGLLLEINHEHRYAFTRQADDPSPHSRAILRTKTLSLAASTLTLYLYQQYLASPESPVVESTDMIDYMMAYKRGDDTDEASFQKKVAAAIKSLDDAAIIKPVKGTDRYVIHGVITSILTADRVEALTQRYRAIARGEAVPEGGDGVETEEPAAEGIDL</sequence>
<accession>A0A6N9YKW3</accession>
<keyword evidence="3" id="KW-1185">Reference proteome</keyword>
<dbReference type="EMBL" id="JAAGOB010000004">
    <property type="protein sequence ID" value="NED95560.1"/>
    <property type="molecule type" value="Genomic_DNA"/>
</dbReference>
<organism evidence="2 3">
    <name type="scientific">Phytoactinopolyspora alkaliphila</name>
    <dbReference type="NCBI Taxonomy" id="1783498"/>
    <lineage>
        <taxon>Bacteria</taxon>
        <taxon>Bacillati</taxon>
        <taxon>Actinomycetota</taxon>
        <taxon>Actinomycetes</taxon>
        <taxon>Jiangellales</taxon>
        <taxon>Jiangellaceae</taxon>
        <taxon>Phytoactinopolyspora</taxon>
    </lineage>
</organism>
<evidence type="ECO:0000313" key="2">
    <source>
        <dbReference type="EMBL" id="NED95560.1"/>
    </source>
</evidence>
<reference evidence="2 3" key="1">
    <citation type="submission" date="2020-02" db="EMBL/GenBank/DDBJ databases">
        <authorList>
            <person name="Li X.-J."/>
            <person name="Feng X.-M."/>
        </authorList>
    </citation>
    <scope>NUCLEOTIDE SEQUENCE [LARGE SCALE GENOMIC DNA]</scope>
    <source>
        <strain evidence="2 3">CGMCC 4.7225</strain>
    </source>
</reference>
<protein>
    <submittedName>
        <fullName evidence="2">DUF4194 domain-containing protein</fullName>
    </submittedName>
</protein>